<evidence type="ECO:0000313" key="1">
    <source>
        <dbReference type="EMBL" id="RPA24199.1"/>
    </source>
</evidence>
<proteinExistence type="predicted"/>
<gene>
    <name evidence="1" type="ORF">EGT70_13590</name>
</gene>
<dbReference type="Proteomes" id="UP000269379">
    <property type="component" value="Chromosome 1"/>
</dbReference>
<dbReference type="EMBL" id="RKJW01000002">
    <property type="protein sequence ID" value="RPA24199.1"/>
    <property type="molecule type" value="Genomic_DNA"/>
</dbReference>
<dbReference type="AlphaFoldDB" id="A0AAX1X0Y1"/>
<organism evidence="1 2">
    <name type="scientific">Burkholderia mallei</name>
    <name type="common">Pseudomonas mallei</name>
    <dbReference type="NCBI Taxonomy" id="13373"/>
    <lineage>
        <taxon>Bacteria</taxon>
        <taxon>Pseudomonadati</taxon>
        <taxon>Pseudomonadota</taxon>
        <taxon>Betaproteobacteria</taxon>
        <taxon>Burkholderiales</taxon>
        <taxon>Burkholderiaceae</taxon>
        <taxon>Burkholderia</taxon>
        <taxon>pseudomallei group</taxon>
    </lineage>
</organism>
<protein>
    <submittedName>
        <fullName evidence="1">Uncharacterized protein</fullName>
    </submittedName>
</protein>
<accession>A0AAX1X0Y1</accession>
<sequence>MTYAPRGSVAAAARGALGPLGPREVRVACEPSAAAGRLAPGRRRASGVARGRRAARAVRRGFVPACGARCD</sequence>
<name>A0AAX1X0Y1_BURML</name>
<evidence type="ECO:0000313" key="2">
    <source>
        <dbReference type="Proteomes" id="UP000269379"/>
    </source>
</evidence>
<comment type="caution">
    <text evidence="1">The sequence shown here is derived from an EMBL/GenBank/DDBJ whole genome shotgun (WGS) entry which is preliminary data.</text>
</comment>
<reference evidence="2" key="1">
    <citation type="submission" date="2018-10" db="EMBL/GenBank/DDBJ databases">
        <title>FDA dAtabase for Regulatory Grade micrObial Sequences (FDA-ARGOS): Supporting development and validation of Infectious Disease Dx tests.</title>
        <authorList>
            <person name="Minogue T."/>
            <person name="Wolcott M."/>
            <person name="Wasieloski L."/>
            <person name="Aguilar W."/>
            <person name="Moore D."/>
            <person name="Jaissle J."/>
            <person name="Tallon L."/>
            <person name="Sadzewicz L."/>
            <person name="Zhao X."/>
            <person name="Vavikolanu K."/>
            <person name="Mehta A."/>
            <person name="Aluvathingal J."/>
            <person name="Nadendla S."/>
            <person name="Yan Y."/>
            <person name="Sichtig H."/>
        </authorList>
    </citation>
    <scope>NUCLEOTIDE SEQUENCE [LARGE SCALE GENOMIC DNA]</scope>
    <source>
        <strain evidence="2">FDAARGOS_588</strain>
    </source>
</reference>